<feature type="transmembrane region" description="Helical" evidence="10">
    <location>
        <begin position="425"/>
        <end position="443"/>
    </location>
</feature>
<protein>
    <recommendedName>
        <fullName evidence="12">G-protein coupled receptors family 3 profile domain-containing protein</fullName>
    </recommendedName>
</protein>
<dbReference type="CDD" id="cd15047">
    <property type="entry name" value="7tmC_GABA-B-like"/>
    <property type="match status" value="1"/>
</dbReference>
<evidence type="ECO:0000256" key="9">
    <source>
        <dbReference type="SAM" id="MobiDB-lite"/>
    </source>
</evidence>
<feature type="region of interest" description="Disordered" evidence="9">
    <location>
        <begin position="724"/>
        <end position="769"/>
    </location>
</feature>
<feature type="compositionally biased region" description="Polar residues" evidence="9">
    <location>
        <begin position="756"/>
        <end position="769"/>
    </location>
</feature>
<keyword evidence="6" id="KW-0675">Receptor</keyword>
<evidence type="ECO:0000256" key="3">
    <source>
        <dbReference type="ARBA" id="ARBA00022989"/>
    </source>
</evidence>
<dbReference type="Gene3D" id="3.40.50.2300">
    <property type="match status" value="2"/>
</dbReference>
<keyword evidence="11" id="KW-0732">Signal</keyword>
<evidence type="ECO:0000313" key="13">
    <source>
        <dbReference type="EMBL" id="CAJ1961061.1"/>
    </source>
</evidence>
<evidence type="ECO:0000256" key="11">
    <source>
        <dbReference type="SAM" id="SignalP"/>
    </source>
</evidence>
<evidence type="ECO:0000256" key="5">
    <source>
        <dbReference type="ARBA" id="ARBA00023136"/>
    </source>
</evidence>
<dbReference type="PROSITE" id="PS50259">
    <property type="entry name" value="G_PROTEIN_RECEP_F3_4"/>
    <property type="match status" value="1"/>
</dbReference>
<dbReference type="InterPro" id="IPR017978">
    <property type="entry name" value="GPCR_3_C"/>
</dbReference>
<dbReference type="SUPFAM" id="SSF53822">
    <property type="entry name" value="Periplasmic binding protein-like I"/>
    <property type="match status" value="1"/>
</dbReference>
<organism evidence="13 14">
    <name type="scientific">Cylindrotheca closterium</name>
    <dbReference type="NCBI Taxonomy" id="2856"/>
    <lineage>
        <taxon>Eukaryota</taxon>
        <taxon>Sar</taxon>
        <taxon>Stramenopiles</taxon>
        <taxon>Ochrophyta</taxon>
        <taxon>Bacillariophyta</taxon>
        <taxon>Bacillariophyceae</taxon>
        <taxon>Bacillariophycidae</taxon>
        <taxon>Bacillariales</taxon>
        <taxon>Bacillariaceae</taxon>
        <taxon>Cylindrotheca</taxon>
    </lineage>
</organism>
<dbReference type="PRINTS" id="PR01176">
    <property type="entry name" value="GABABRECEPTR"/>
</dbReference>
<evidence type="ECO:0000256" key="8">
    <source>
        <dbReference type="ARBA" id="ARBA00023224"/>
    </source>
</evidence>
<feature type="transmembrane region" description="Helical" evidence="10">
    <location>
        <begin position="595"/>
        <end position="618"/>
    </location>
</feature>
<dbReference type="Proteomes" id="UP001295423">
    <property type="component" value="Unassembled WGS sequence"/>
</dbReference>
<feature type="transmembrane region" description="Helical" evidence="10">
    <location>
        <begin position="560"/>
        <end position="583"/>
    </location>
</feature>
<keyword evidence="3 10" id="KW-1133">Transmembrane helix</keyword>
<feature type="transmembrane region" description="Helical" evidence="10">
    <location>
        <begin position="504"/>
        <end position="527"/>
    </location>
</feature>
<evidence type="ECO:0000256" key="6">
    <source>
        <dbReference type="ARBA" id="ARBA00023170"/>
    </source>
</evidence>
<dbReference type="PANTHER" id="PTHR10519:SF20">
    <property type="entry name" value="G-PROTEIN COUPLED RECEPTOR 156-RELATED"/>
    <property type="match status" value="1"/>
</dbReference>
<dbReference type="InterPro" id="IPR002455">
    <property type="entry name" value="GPCR3_GABA-B"/>
</dbReference>
<dbReference type="EMBL" id="CAKOGP040002080">
    <property type="protein sequence ID" value="CAJ1961061.1"/>
    <property type="molecule type" value="Genomic_DNA"/>
</dbReference>
<dbReference type="GO" id="GO:0038039">
    <property type="term" value="C:G protein-coupled receptor heterodimeric complex"/>
    <property type="evidence" value="ECO:0007669"/>
    <property type="project" value="TreeGrafter"/>
</dbReference>
<evidence type="ECO:0000259" key="12">
    <source>
        <dbReference type="PROSITE" id="PS50259"/>
    </source>
</evidence>
<proteinExistence type="predicted"/>
<reference evidence="13" key="1">
    <citation type="submission" date="2023-08" db="EMBL/GenBank/DDBJ databases">
        <authorList>
            <person name="Audoor S."/>
            <person name="Bilcke G."/>
        </authorList>
    </citation>
    <scope>NUCLEOTIDE SEQUENCE</scope>
</reference>
<keyword evidence="7" id="KW-0325">Glycoprotein</keyword>
<dbReference type="PANTHER" id="PTHR10519">
    <property type="entry name" value="GABA-B RECEPTOR"/>
    <property type="match status" value="1"/>
</dbReference>
<accession>A0AAD2G3K9</accession>
<gene>
    <name evidence="13" type="ORF">CYCCA115_LOCUS19020</name>
</gene>
<comment type="subcellular location">
    <subcellularLocation>
        <location evidence="1">Membrane</location>
        <topology evidence="1">Multi-pass membrane protein</topology>
    </subcellularLocation>
</comment>
<dbReference type="Pfam" id="PF00003">
    <property type="entry name" value="7tm_3"/>
    <property type="match status" value="1"/>
</dbReference>
<feature type="signal peptide" evidence="11">
    <location>
        <begin position="1"/>
        <end position="34"/>
    </location>
</feature>
<evidence type="ECO:0000256" key="1">
    <source>
        <dbReference type="ARBA" id="ARBA00004141"/>
    </source>
</evidence>
<comment type="caution">
    <text evidence="13">The sequence shown here is derived from an EMBL/GenBank/DDBJ whole genome shotgun (WGS) entry which is preliminary data.</text>
</comment>
<keyword evidence="4" id="KW-0297">G-protein coupled receptor</keyword>
<sequence>MCLSGFGSNCVRASSSTILFLLLLVQVCVCSTRAQSETSSSAPDIVAIIPDRSTAYPNGLHNGLLSSVRRYNVSLEIREIGDFNSEKSLLVLQEAIDSEVQPRIYCIWPVDIPSRQLMKELHDAHGVPIIQLNQLPSEESAWEWDHLLGYAGPSDALRASNAGLMMIDSLIEERGLSNPKVVALGYPGSYGGYHLSIAAFRQSIEDSSIEITHDLPLDWGNQPAYEAMIHLMDELKTTGQEIHGVYAMDDNILIGAYEALNDRGRLDGEDAVTLVGTVCNGHRDILGQGKQYGTTIQSPFLEAELAVDSAIEYLSTGNLTTIIRFTPNPIATTDTWETMLVEFLGEAYVADRLCTWTLQHERTNGLKNIEDADDPCEYVDCLFTPEALFLVGYVVAAINYALCVLGLALLYMYRKKKVVSIAQPFFLTLILVGALVDTTSIIFMSRDNLGYSKQNLDRSCMAWTWLLGMGQMMTTTTLVAKMARVKAVIGIGERAAIRRTIVTVRDVSGFIVGGLVLDAIVLTVWAVQDPFHWTISVVSRDFEGTILQARGECSSNGENFWVYPVVLILLHLAVLIYGNILAWQTRKFHQISDSRMVAVSLFNSIQLLMVAVIMLSLSGDSVAISYVVRASYAFLNNAGVILLIVGPILYKCMVGKGNVMPNIHDVASRAVGSRDSIEESRTYISGFAIPTSSGIGQGSSRAFNPISETEVDLFGQSEGNGLSSNTASNFGMPGSKPGIPESAQESKSSRVDFTGTIDNSVNRSQSTSQ</sequence>
<dbReference type="InterPro" id="IPR025997">
    <property type="entry name" value="SBP_2_dom"/>
</dbReference>
<feature type="chain" id="PRO_5041897719" description="G-protein coupled receptors family 3 profile domain-containing protein" evidence="11">
    <location>
        <begin position="35"/>
        <end position="769"/>
    </location>
</feature>
<feature type="transmembrane region" description="Helical" evidence="10">
    <location>
        <begin position="387"/>
        <end position="413"/>
    </location>
</feature>
<evidence type="ECO:0000256" key="10">
    <source>
        <dbReference type="SAM" id="Phobius"/>
    </source>
</evidence>
<evidence type="ECO:0000256" key="2">
    <source>
        <dbReference type="ARBA" id="ARBA00022692"/>
    </source>
</evidence>
<keyword evidence="5 10" id="KW-0472">Membrane</keyword>
<keyword evidence="8" id="KW-0807">Transducer</keyword>
<dbReference type="InterPro" id="IPR028082">
    <property type="entry name" value="Peripla_BP_I"/>
</dbReference>
<dbReference type="Pfam" id="PF13407">
    <property type="entry name" value="Peripla_BP_4"/>
    <property type="match status" value="1"/>
</dbReference>
<keyword evidence="2 10" id="KW-0812">Transmembrane</keyword>
<name>A0AAD2G3K9_9STRA</name>
<evidence type="ECO:0000256" key="4">
    <source>
        <dbReference type="ARBA" id="ARBA00023040"/>
    </source>
</evidence>
<dbReference type="GO" id="GO:0004965">
    <property type="term" value="F:G protein-coupled GABA receptor activity"/>
    <property type="evidence" value="ECO:0007669"/>
    <property type="project" value="InterPro"/>
</dbReference>
<feature type="transmembrane region" description="Helical" evidence="10">
    <location>
        <begin position="630"/>
        <end position="650"/>
    </location>
</feature>
<feature type="transmembrane region" description="Helical" evidence="10">
    <location>
        <begin position="463"/>
        <end position="483"/>
    </location>
</feature>
<keyword evidence="14" id="KW-1185">Reference proteome</keyword>
<dbReference type="AlphaFoldDB" id="A0AAD2G3K9"/>
<feature type="domain" description="G-protein coupled receptors family 3 profile" evidence="12">
    <location>
        <begin position="459"/>
        <end position="650"/>
    </location>
</feature>
<evidence type="ECO:0000256" key="7">
    <source>
        <dbReference type="ARBA" id="ARBA00023180"/>
    </source>
</evidence>
<evidence type="ECO:0000313" key="14">
    <source>
        <dbReference type="Proteomes" id="UP001295423"/>
    </source>
</evidence>